<dbReference type="SMART" id="SM00066">
    <property type="entry name" value="GAL4"/>
    <property type="match status" value="1"/>
</dbReference>
<dbReference type="PROSITE" id="PS50048">
    <property type="entry name" value="ZN2_CY6_FUNGAL_2"/>
    <property type="match status" value="1"/>
</dbReference>
<proteinExistence type="predicted"/>
<organism evidence="4 5">
    <name type="scientific">Colletotrichum phormii</name>
    <dbReference type="NCBI Taxonomy" id="359342"/>
    <lineage>
        <taxon>Eukaryota</taxon>
        <taxon>Fungi</taxon>
        <taxon>Dikarya</taxon>
        <taxon>Ascomycota</taxon>
        <taxon>Pezizomycotina</taxon>
        <taxon>Sordariomycetes</taxon>
        <taxon>Hypocreomycetidae</taxon>
        <taxon>Glomerellales</taxon>
        <taxon>Glomerellaceae</taxon>
        <taxon>Colletotrichum</taxon>
        <taxon>Colletotrichum acutatum species complex</taxon>
    </lineage>
</organism>
<feature type="region of interest" description="Disordered" evidence="2">
    <location>
        <begin position="68"/>
        <end position="116"/>
    </location>
</feature>
<evidence type="ECO:0000256" key="2">
    <source>
        <dbReference type="SAM" id="MobiDB-lite"/>
    </source>
</evidence>
<evidence type="ECO:0000313" key="4">
    <source>
        <dbReference type="EMBL" id="KAK1621540.1"/>
    </source>
</evidence>
<gene>
    <name evidence="4" type="ORF">BDP81DRAFT_174684</name>
</gene>
<dbReference type="SUPFAM" id="SSF57701">
    <property type="entry name" value="Zn2/Cys6 DNA-binding domain"/>
    <property type="match status" value="1"/>
</dbReference>
<sequence>MAPPQRRERIVPCVKCREKHLKCDGEIPCSHCKKSESRCMRVNNKFRFKRVVMTEKRFSFDVDQPWLQTTPDSFQARPLATVDESKKPSEDTNPKPKHTSAAPISDIISQDEEPNTQVDDQIHDHITVSAELLQSISQREHSNPSVVMASTICGLTIRHVTSVT</sequence>
<accession>A0AAJ0E8D0</accession>
<dbReference type="EMBL" id="JAHMHQ010000048">
    <property type="protein sequence ID" value="KAK1621540.1"/>
    <property type="molecule type" value="Genomic_DNA"/>
</dbReference>
<name>A0AAJ0E8D0_9PEZI</name>
<feature type="compositionally biased region" description="Basic and acidic residues" evidence="2">
    <location>
        <begin position="83"/>
        <end position="94"/>
    </location>
</feature>
<evidence type="ECO:0000256" key="1">
    <source>
        <dbReference type="ARBA" id="ARBA00023242"/>
    </source>
</evidence>
<dbReference type="AlphaFoldDB" id="A0AAJ0E8D0"/>
<keyword evidence="5" id="KW-1185">Reference proteome</keyword>
<dbReference type="Pfam" id="PF00172">
    <property type="entry name" value="Zn_clus"/>
    <property type="match status" value="1"/>
</dbReference>
<dbReference type="CDD" id="cd00067">
    <property type="entry name" value="GAL4"/>
    <property type="match status" value="1"/>
</dbReference>
<evidence type="ECO:0000313" key="5">
    <source>
        <dbReference type="Proteomes" id="UP001243989"/>
    </source>
</evidence>
<dbReference type="GeneID" id="85467066"/>
<dbReference type="InterPro" id="IPR001138">
    <property type="entry name" value="Zn2Cys6_DnaBD"/>
</dbReference>
<evidence type="ECO:0000259" key="3">
    <source>
        <dbReference type="PROSITE" id="PS50048"/>
    </source>
</evidence>
<feature type="domain" description="Zn(2)-C6 fungal-type" evidence="3">
    <location>
        <begin position="12"/>
        <end position="41"/>
    </location>
</feature>
<reference evidence="4" key="1">
    <citation type="submission" date="2021-06" db="EMBL/GenBank/DDBJ databases">
        <title>Comparative genomics, transcriptomics and evolutionary studies reveal genomic signatures of adaptation to plant cell wall in hemibiotrophic fungi.</title>
        <authorList>
            <consortium name="DOE Joint Genome Institute"/>
            <person name="Baroncelli R."/>
            <person name="Diaz J.F."/>
            <person name="Benocci T."/>
            <person name="Peng M."/>
            <person name="Battaglia E."/>
            <person name="Haridas S."/>
            <person name="Andreopoulos W."/>
            <person name="Labutti K."/>
            <person name="Pangilinan J."/>
            <person name="Floch G.L."/>
            <person name="Makela M.R."/>
            <person name="Henrissat B."/>
            <person name="Grigoriev I.V."/>
            <person name="Crouch J.A."/>
            <person name="De Vries R.P."/>
            <person name="Sukno S.A."/>
            <person name="Thon M.R."/>
        </authorList>
    </citation>
    <scope>NUCLEOTIDE SEQUENCE</scope>
    <source>
        <strain evidence="4">CBS 102054</strain>
    </source>
</reference>
<protein>
    <recommendedName>
        <fullName evidence="3">Zn(2)-C6 fungal-type domain-containing protein</fullName>
    </recommendedName>
</protein>
<comment type="caution">
    <text evidence="4">The sequence shown here is derived from an EMBL/GenBank/DDBJ whole genome shotgun (WGS) entry which is preliminary data.</text>
</comment>
<keyword evidence="1" id="KW-0539">Nucleus</keyword>
<dbReference type="InterPro" id="IPR036864">
    <property type="entry name" value="Zn2-C6_fun-type_DNA-bd_sf"/>
</dbReference>
<dbReference type="Gene3D" id="4.10.240.10">
    <property type="entry name" value="Zn(2)-C6 fungal-type DNA-binding domain"/>
    <property type="match status" value="1"/>
</dbReference>
<dbReference type="GO" id="GO:0000981">
    <property type="term" value="F:DNA-binding transcription factor activity, RNA polymerase II-specific"/>
    <property type="evidence" value="ECO:0007669"/>
    <property type="project" value="InterPro"/>
</dbReference>
<dbReference type="RefSeq" id="XP_060437535.1">
    <property type="nucleotide sequence ID" value="XM_060582204.1"/>
</dbReference>
<dbReference type="PROSITE" id="PS00463">
    <property type="entry name" value="ZN2_CY6_FUNGAL_1"/>
    <property type="match status" value="1"/>
</dbReference>
<dbReference type="Proteomes" id="UP001243989">
    <property type="component" value="Unassembled WGS sequence"/>
</dbReference>
<dbReference type="GO" id="GO:0008270">
    <property type="term" value="F:zinc ion binding"/>
    <property type="evidence" value="ECO:0007669"/>
    <property type="project" value="InterPro"/>
</dbReference>